<dbReference type="EMBL" id="CP012752">
    <property type="protein sequence ID" value="ALG10651.1"/>
    <property type="molecule type" value="Genomic_DNA"/>
</dbReference>
<dbReference type="InterPro" id="IPR008979">
    <property type="entry name" value="Galactose-bd-like_sf"/>
</dbReference>
<dbReference type="PANTHER" id="PTHR13170:SF16">
    <property type="entry name" value="PROTEIN O-GLCNACASE"/>
    <property type="match status" value="1"/>
</dbReference>
<dbReference type="SUPFAM" id="SSF140657">
    <property type="entry name" value="Hyaluronidase post-catalytic domain-like"/>
    <property type="match status" value="1"/>
</dbReference>
<evidence type="ECO:0000313" key="9">
    <source>
        <dbReference type="Proteomes" id="UP000063699"/>
    </source>
</evidence>
<dbReference type="InterPro" id="IPR017853">
    <property type="entry name" value="GH"/>
</dbReference>
<evidence type="ECO:0000256" key="1">
    <source>
        <dbReference type="ARBA" id="ARBA00022801"/>
    </source>
</evidence>
<dbReference type="SUPFAM" id="SSF49785">
    <property type="entry name" value="Galactose-binding domain-like"/>
    <property type="match status" value="1"/>
</dbReference>
<proteinExistence type="inferred from homology"/>
<reference evidence="8 9" key="1">
    <citation type="submission" date="2015-07" db="EMBL/GenBank/DDBJ databases">
        <title>Genome sequencing of Kibdelosporangium phytohabitans.</title>
        <authorList>
            <person name="Qin S."/>
            <person name="Xing K."/>
        </authorList>
    </citation>
    <scope>NUCLEOTIDE SEQUENCE [LARGE SCALE GENOMIC DNA]</scope>
    <source>
        <strain evidence="8 9">KLBMP1111</strain>
    </source>
</reference>
<dbReference type="Pfam" id="PF02838">
    <property type="entry name" value="Glyco_hydro_20b"/>
    <property type="match status" value="1"/>
</dbReference>
<evidence type="ECO:0000256" key="5">
    <source>
        <dbReference type="SAM" id="SignalP"/>
    </source>
</evidence>
<feature type="chain" id="PRO_5006035855" evidence="5">
    <location>
        <begin position="28"/>
        <end position="872"/>
    </location>
</feature>
<gene>
    <name evidence="8" type="ORF">AOZ06_30485</name>
</gene>
<comment type="similarity">
    <text evidence="3">Belongs to the glycosyl hydrolase 84 family.</text>
</comment>
<dbReference type="InterPro" id="IPR011496">
    <property type="entry name" value="O-GlcNAcase_cat"/>
</dbReference>
<dbReference type="Gene3D" id="1.20.58.460">
    <property type="entry name" value="Hyaluronidase post-catalytic domain-like"/>
    <property type="match status" value="1"/>
</dbReference>
<organism evidence="8 9">
    <name type="scientific">Kibdelosporangium phytohabitans</name>
    <dbReference type="NCBI Taxonomy" id="860235"/>
    <lineage>
        <taxon>Bacteria</taxon>
        <taxon>Bacillati</taxon>
        <taxon>Actinomycetota</taxon>
        <taxon>Actinomycetes</taxon>
        <taxon>Pseudonocardiales</taxon>
        <taxon>Pseudonocardiaceae</taxon>
        <taxon>Kibdelosporangium</taxon>
    </lineage>
</organism>
<dbReference type="RefSeq" id="WP_054292554.1">
    <property type="nucleotide sequence ID" value="NZ_CP012752.1"/>
</dbReference>
<dbReference type="PROSITE" id="PS50022">
    <property type="entry name" value="FA58C_3"/>
    <property type="match status" value="1"/>
</dbReference>
<name>A0A0N9I4U4_9PSEU</name>
<dbReference type="KEGG" id="kphy:AOZ06_30485"/>
<evidence type="ECO:0000256" key="3">
    <source>
        <dbReference type="PROSITE-ProRule" id="PRU01353"/>
    </source>
</evidence>
<dbReference type="Pfam" id="PF21774">
    <property type="entry name" value="NagJ_C"/>
    <property type="match status" value="1"/>
</dbReference>
<dbReference type="Gene3D" id="2.60.120.260">
    <property type="entry name" value="Galactose-binding domain-like"/>
    <property type="match status" value="1"/>
</dbReference>
<dbReference type="GO" id="GO:0015929">
    <property type="term" value="F:hexosaminidase activity"/>
    <property type="evidence" value="ECO:0007669"/>
    <property type="project" value="UniProtKB-ARBA"/>
</dbReference>
<evidence type="ECO:0000256" key="2">
    <source>
        <dbReference type="ARBA" id="ARBA00023295"/>
    </source>
</evidence>
<dbReference type="Gene3D" id="3.30.379.10">
    <property type="entry name" value="Chitobiase/beta-hexosaminidase domain 2-like"/>
    <property type="match status" value="1"/>
</dbReference>
<evidence type="ECO:0000259" key="7">
    <source>
        <dbReference type="PROSITE" id="PS52009"/>
    </source>
</evidence>
<dbReference type="Pfam" id="PF00754">
    <property type="entry name" value="F5_F8_type_C"/>
    <property type="match status" value="1"/>
</dbReference>
<feature type="domain" description="F5/8 type C" evidence="6">
    <location>
        <begin position="623"/>
        <end position="762"/>
    </location>
</feature>
<dbReference type="AlphaFoldDB" id="A0A0N9I4U4"/>
<keyword evidence="2 3" id="KW-0326">Glycosidase</keyword>
<dbReference type="PANTHER" id="PTHR13170">
    <property type="entry name" value="O-GLCNACASE"/>
    <property type="match status" value="1"/>
</dbReference>
<dbReference type="InterPro" id="IPR051822">
    <property type="entry name" value="Glycosyl_Hydrolase_84"/>
</dbReference>
<dbReference type="Gene3D" id="3.20.20.80">
    <property type="entry name" value="Glycosidases"/>
    <property type="match status" value="1"/>
</dbReference>
<keyword evidence="9" id="KW-1185">Reference proteome</keyword>
<dbReference type="GO" id="GO:1901135">
    <property type="term" value="P:carbohydrate derivative metabolic process"/>
    <property type="evidence" value="ECO:0007669"/>
    <property type="project" value="UniProtKB-ARBA"/>
</dbReference>
<evidence type="ECO:0000259" key="6">
    <source>
        <dbReference type="PROSITE" id="PS50022"/>
    </source>
</evidence>
<dbReference type="STRING" id="860235.AOZ06_30485"/>
<feature type="domain" description="GH84" evidence="7">
    <location>
        <begin position="171"/>
        <end position="451"/>
    </location>
</feature>
<feature type="signal peptide" evidence="5">
    <location>
        <begin position="1"/>
        <end position="27"/>
    </location>
</feature>
<dbReference type="InterPro" id="IPR015882">
    <property type="entry name" value="HEX_bac_N"/>
</dbReference>
<keyword evidence="5" id="KW-0732">Signal</keyword>
<dbReference type="InterPro" id="IPR049019">
    <property type="entry name" value="NagJ-like_helical"/>
</dbReference>
<sequence length="872" mass="94606">MTFGTRTLGALIAVIALSTALAPTATAQPSQANGPAVYPRPQSTTSRPETVRIPATVNLVVADGADWAAVGVVRDVLVAAGVRKVDDRGSALSVYVGRHPDALQALGVKGTEGMGAEGYVVAVGTGRDRLSRMVVDGVDDAGTFYAAQTLRQLVQGSAVRGVEVRDWPSLRWRGVVEGFYGPPWSHEARLDSFDYFGRHKMNLYFYTPKDDPYLRAEWRLPYPADQLARLDELVKRAKANHVEFGYVLSPGLSICYSRESETDTLIAKFTSLYRLGVRMFVVALDDIDYQRWNCDEDRAAFGTGPAAAASAQAHVINRVQREFVAANPGTLPVQTVPTEYWGLNKSAYTNKLASTLDPNVIVQWTGVDVVSRKITKAEVATAHDNFQHPLLLWDNYPVNDYVPGRLLLGPLTAREPGLGASTTGLAANPMPQAHASRPALFTVADYTWNDTAYDPARSWAAGLAELAGGNKRTLAALTAFADVNFSSRLDERQAPRLTGDIDRFWKAWSAGNPAAAFRLYNALRQVHDAPGVLRETLRDPAFLADTKPWLDATGAWGQAALTALDMLAAQRAGNGELAWARRQALPALVAKARSFVWVGLDPNRTVRVDVDPVVDRFVKDAVADNDRWLGLRASTVTPSSSLPLYDSQFPVDNMVDGDPDTYFWGGAAAQPGTVVGVDLGTVRPVTGVDVLMAKDDRPSDYIQHGVVEYSTDGTTWTTGPVFHTTTEVRVDLGRVSARFVRLKATRAQPNWVVVREFEVRLGDNPVVSGAPEGDFPRAADGKPGTAYRATRPPTAGEALTVVLPEARRLDKVVILADARAEVQVRTGDRWATIGRLTSSYTALAVHGTTDAIRLEWKTGSPPPVVYEIVGHG</sequence>
<feature type="active site" description="Proton donor" evidence="3">
    <location>
        <position position="286"/>
    </location>
</feature>
<dbReference type="GO" id="GO:0005975">
    <property type="term" value="P:carbohydrate metabolic process"/>
    <property type="evidence" value="ECO:0007669"/>
    <property type="project" value="UniProtKB-ARBA"/>
</dbReference>
<accession>A0A0N9I4U4</accession>
<dbReference type="InterPro" id="IPR000421">
    <property type="entry name" value="FA58C"/>
</dbReference>
<dbReference type="PROSITE" id="PS52009">
    <property type="entry name" value="GH84"/>
    <property type="match status" value="1"/>
</dbReference>
<dbReference type="InterPro" id="IPR029018">
    <property type="entry name" value="Hex-like_dom2"/>
</dbReference>
<feature type="region of interest" description="Disordered" evidence="4">
    <location>
        <begin position="26"/>
        <end position="48"/>
    </location>
</feature>
<evidence type="ECO:0000256" key="4">
    <source>
        <dbReference type="SAM" id="MobiDB-lite"/>
    </source>
</evidence>
<dbReference type="Pfam" id="PF07555">
    <property type="entry name" value="NAGidase"/>
    <property type="match status" value="1"/>
</dbReference>
<keyword evidence="1 3" id="KW-0378">Hydrolase</keyword>
<protein>
    <submittedName>
        <fullName evidence="8">Uncharacterized protein</fullName>
    </submittedName>
</protein>
<dbReference type="SUPFAM" id="SSF51445">
    <property type="entry name" value="(Trans)glycosidases"/>
    <property type="match status" value="1"/>
</dbReference>
<dbReference type="SUPFAM" id="SSF55545">
    <property type="entry name" value="beta-N-acetylhexosaminidase-like domain"/>
    <property type="match status" value="1"/>
</dbReference>
<evidence type="ECO:0000313" key="8">
    <source>
        <dbReference type="EMBL" id="ALG10651.1"/>
    </source>
</evidence>
<dbReference type="Proteomes" id="UP000063699">
    <property type="component" value="Chromosome"/>
</dbReference>